<evidence type="ECO:0000313" key="3">
    <source>
        <dbReference type="RefSeq" id="XP_026301440.1"/>
    </source>
</evidence>
<evidence type="ECO:0000313" key="1">
    <source>
        <dbReference type="EnsemblMetazoa" id="XP_026301440"/>
    </source>
</evidence>
<name>A0A7M7MW66_APIME</name>
<proteinExistence type="predicted"/>
<organism evidence="1">
    <name type="scientific">Apis mellifera</name>
    <name type="common">Honeybee</name>
    <dbReference type="NCBI Taxonomy" id="7460"/>
    <lineage>
        <taxon>Eukaryota</taxon>
        <taxon>Metazoa</taxon>
        <taxon>Ecdysozoa</taxon>
        <taxon>Arthropoda</taxon>
        <taxon>Hexapoda</taxon>
        <taxon>Insecta</taxon>
        <taxon>Pterygota</taxon>
        <taxon>Neoptera</taxon>
        <taxon>Endopterygota</taxon>
        <taxon>Hymenoptera</taxon>
        <taxon>Apocrita</taxon>
        <taxon>Aculeata</taxon>
        <taxon>Apoidea</taxon>
        <taxon>Anthophila</taxon>
        <taxon>Apidae</taxon>
        <taxon>Apis</taxon>
    </lineage>
</organism>
<dbReference type="GeneID" id="113218516"/>
<accession>A0A7M7MW66</accession>
<reference evidence="3" key="2">
    <citation type="submission" date="2025-04" db="UniProtKB">
        <authorList>
            <consortium name="RefSeq"/>
        </authorList>
    </citation>
    <scope>IDENTIFICATION</scope>
    <source>
        <strain evidence="3">DH4</strain>
        <tissue evidence="3">Whole body</tissue>
    </source>
</reference>
<dbReference type="AlphaFoldDB" id="A0A7M7MW66"/>
<dbReference type="RefSeq" id="XP_026301440.1">
    <property type="nucleotide sequence ID" value="XM_026445655.1"/>
</dbReference>
<reference evidence="1" key="1">
    <citation type="submission" date="2021-01" db="UniProtKB">
        <authorList>
            <consortium name="EnsemblMetazoa"/>
        </authorList>
    </citation>
    <scope>IDENTIFICATION</scope>
    <source>
        <strain evidence="1">DH4</strain>
    </source>
</reference>
<keyword evidence="2" id="KW-1185">Reference proteome</keyword>
<gene>
    <name evidence="3" type="primary">LOC113218516</name>
</gene>
<dbReference type="EnsemblMetazoa" id="XM_026445655">
    <property type="protein sequence ID" value="XP_026301440"/>
    <property type="gene ID" value="LOC113218516"/>
</dbReference>
<dbReference type="OrthoDB" id="7694886at2759"/>
<protein>
    <submittedName>
        <fullName evidence="3">Pollen-specific leucine-rich repeat extensin-like protein 2</fullName>
    </submittedName>
</protein>
<accession>A0A8B8HBM8</accession>
<evidence type="ECO:0000313" key="2">
    <source>
        <dbReference type="Proteomes" id="UP000005203"/>
    </source>
</evidence>
<dbReference type="Proteomes" id="UP000005203">
    <property type="component" value="Linkage group LG15"/>
</dbReference>
<dbReference type="KEGG" id="ame:113218516"/>
<sequence length="260" mass="29764">MMLATYNCGCPPPSKLPCSPCCETANPEKISSSKNPADCLESSCCQKRPLTPVVPPPQPKIEEPPPCCPVKPSSMYEFERPSKLRSDIEEKGLPYKQMEVMINNNKVVLRTQKEYKKPEFDPPCDCVEDAQPKVEEEDEFDKPQVPGSRTVTLYPKAKVGEVVEGNSKKKDEAHKEKCEKEENPNLFMFKMKKISDVGDKEVQIDFHFRVARPWSLQKRKEIEDQIKMWEKPLEPAVVKEEAKKVKITKPSKSIKKKKKK</sequence>